<reference evidence="11 12" key="1">
    <citation type="submission" date="2022-02" db="EMBL/GenBank/DDBJ databases">
        <title>Chromosome-level reference genomes for two strains of Caenorhabditis briggsae: an improved platform for comparative genomics.</title>
        <authorList>
            <person name="Stevens L."/>
            <person name="Andersen E.C."/>
        </authorList>
    </citation>
    <scope>NUCLEOTIDE SEQUENCE [LARGE SCALE GENOMIC DNA]</scope>
    <source>
        <strain evidence="11">QX1410_ONT</strain>
        <tissue evidence="11">Whole-organism</tissue>
    </source>
</reference>
<evidence type="ECO:0000259" key="10">
    <source>
        <dbReference type="PROSITE" id="PS50262"/>
    </source>
</evidence>
<dbReference type="PANTHER" id="PTHR24229">
    <property type="entry name" value="NEUROPEPTIDES RECEPTOR"/>
    <property type="match status" value="1"/>
</dbReference>
<keyword evidence="4 9" id="KW-1133">Transmembrane helix</keyword>
<dbReference type="GO" id="GO:0005886">
    <property type="term" value="C:plasma membrane"/>
    <property type="evidence" value="ECO:0007669"/>
    <property type="project" value="UniProtKB-SubCell"/>
</dbReference>
<feature type="transmembrane region" description="Helical" evidence="9">
    <location>
        <begin position="80"/>
        <end position="101"/>
    </location>
</feature>
<keyword evidence="5" id="KW-0297">G-protein coupled receptor</keyword>
<keyword evidence="7" id="KW-0675">Receptor</keyword>
<dbReference type="PRINTS" id="PR00237">
    <property type="entry name" value="GPCRRHODOPSN"/>
</dbReference>
<evidence type="ECO:0000313" key="11">
    <source>
        <dbReference type="EMBL" id="ULT89519.1"/>
    </source>
</evidence>
<dbReference type="EMBL" id="CP090895">
    <property type="protein sequence ID" value="ULT89519.1"/>
    <property type="molecule type" value="Genomic_DNA"/>
</dbReference>
<sequence length="436" mass="49326">MYDVVSTKTKMTSLASTIPPMASDLQVKNQMMADDEAEAGFHFDVYIYILPLIVIFGLSGNVISLVTIFHSRLRRVNANIYLIVLTTADSFFLIGILLVCFKVDWIGYEYCVGLEYVLMTASYISSWSTAALTIERYLAIAHPLAHMKYGHVDRAKIMFYWVPIPFVLQLFQFISLEPSNEERKCALKEANYQIIAQAVDTILCYVIPCCIIVVLNILVALQVRKSQEHFMEDTKKNSSRRTGGSSSSSGTWTRILWVMPLVFVVLNTPFYVIMMIEIVFQIIYQSPPSEATRSDTFMGVYNTAHYMYYMNTAIDVIVYAFSSANFRKTAVIAWKRIICPGYAEKQKGKLFLLSVLRSIGDFFRKRIPRHRAVPLTVLVTDQTSRISYRMTSERSTVRFPNPPSRAGSPKLAATNAVSVPLLSTEVQGQVQESTAI</sequence>
<accession>A0AAE9A3Z6</accession>
<evidence type="ECO:0000256" key="1">
    <source>
        <dbReference type="ARBA" id="ARBA00004651"/>
    </source>
</evidence>
<comment type="subcellular location">
    <subcellularLocation>
        <location evidence="1">Cell membrane</location>
        <topology evidence="1">Multi-pass membrane protein</topology>
    </subcellularLocation>
</comment>
<evidence type="ECO:0000256" key="3">
    <source>
        <dbReference type="ARBA" id="ARBA00022692"/>
    </source>
</evidence>
<evidence type="ECO:0000256" key="6">
    <source>
        <dbReference type="ARBA" id="ARBA00023136"/>
    </source>
</evidence>
<dbReference type="InterPro" id="IPR017452">
    <property type="entry name" value="GPCR_Rhodpsn_7TM"/>
</dbReference>
<dbReference type="PROSITE" id="PS50262">
    <property type="entry name" value="G_PROTEIN_RECEP_F1_2"/>
    <property type="match status" value="1"/>
</dbReference>
<organism evidence="11 12">
    <name type="scientific">Caenorhabditis briggsae</name>
    <dbReference type="NCBI Taxonomy" id="6238"/>
    <lineage>
        <taxon>Eukaryota</taxon>
        <taxon>Metazoa</taxon>
        <taxon>Ecdysozoa</taxon>
        <taxon>Nematoda</taxon>
        <taxon>Chromadorea</taxon>
        <taxon>Rhabditida</taxon>
        <taxon>Rhabditina</taxon>
        <taxon>Rhabditomorpha</taxon>
        <taxon>Rhabditoidea</taxon>
        <taxon>Rhabditidae</taxon>
        <taxon>Peloderinae</taxon>
        <taxon>Caenorhabditis</taxon>
    </lineage>
</organism>
<dbReference type="PANTHER" id="PTHR24229:SF100">
    <property type="entry name" value="G-PROTEIN COUPLED RECEPTORS FAMILY 1 PROFILE DOMAIN-CONTAINING PROTEIN"/>
    <property type="match status" value="1"/>
</dbReference>
<keyword evidence="2" id="KW-1003">Cell membrane</keyword>
<dbReference type="Gene3D" id="1.20.1070.10">
    <property type="entry name" value="Rhodopsin 7-helix transmembrane proteins"/>
    <property type="match status" value="1"/>
</dbReference>
<feature type="transmembrane region" description="Helical" evidence="9">
    <location>
        <begin position="155"/>
        <end position="174"/>
    </location>
</feature>
<dbReference type="Pfam" id="PF00001">
    <property type="entry name" value="7tm_1"/>
    <property type="match status" value="1"/>
</dbReference>
<evidence type="ECO:0000313" key="12">
    <source>
        <dbReference type="Proteomes" id="UP000827892"/>
    </source>
</evidence>
<feature type="transmembrane region" description="Helical" evidence="9">
    <location>
        <begin position="113"/>
        <end position="134"/>
    </location>
</feature>
<feature type="transmembrane region" description="Helical" evidence="9">
    <location>
        <begin position="306"/>
        <end position="326"/>
    </location>
</feature>
<feature type="transmembrane region" description="Helical" evidence="9">
    <location>
        <begin position="255"/>
        <end position="284"/>
    </location>
</feature>
<dbReference type="GO" id="GO:0004930">
    <property type="term" value="F:G protein-coupled receptor activity"/>
    <property type="evidence" value="ECO:0007669"/>
    <property type="project" value="UniProtKB-KW"/>
</dbReference>
<evidence type="ECO:0000256" key="4">
    <source>
        <dbReference type="ARBA" id="ARBA00022989"/>
    </source>
</evidence>
<evidence type="ECO:0000256" key="9">
    <source>
        <dbReference type="SAM" id="Phobius"/>
    </source>
</evidence>
<name>A0AAE9A3Z6_CAEBR</name>
<dbReference type="Proteomes" id="UP000827892">
    <property type="component" value="Chromosome V"/>
</dbReference>
<proteinExistence type="predicted"/>
<evidence type="ECO:0000256" key="7">
    <source>
        <dbReference type="ARBA" id="ARBA00023170"/>
    </source>
</evidence>
<gene>
    <name evidence="11" type="ORF">L3Y34_008153</name>
</gene>
<dbReference type="SUPFAM" id="SSF81321">
    <property type="entry name" value="Family A G protein-coupled receptor-like"/>
    <property type="match status" value="1"/>
</dbReference>
<keyword evidence="8" id="KW-0807">Transducer</keyword>
<evidence type="ECO:0000256" key="2">
    <source>
        <dbReference type="ARBA" id="ARBA00022475"/>
    </source>
</evidence>
<feature type="domain" description="G-protein coupled receptors family 1 profile" evidence="10">
    <location>
        <begin position="60"/>
        <end position="319"/>
    </location>
</feature>
<keyword evidence="6 9" id="KW-0472">Membrane</keyword>
<keyword evidence="3 9" id="KW-0812">Transmembrane</keyword>
<dbReference type="AlphaFoldDB" id="A0AAE9A3Z6"/>
<dbReference type="InterPro" id="IPR000276">
    <property type="entry name" value="GPCR_Rhodpsn"/>
</dbReference>
<evidence type="ECO:0000256" key="8">
    <source>
        <dbReference type="ARBA" id="ARBA00023224"/>
    </source>
</evidence>
<protein>
    <recommendedName>
        <fullName evidence="10">G-protein coupled receptors family 1 profile domain-containing protein</fullName>
    </recommendedName>
</protein>
<feature type="transmembrane region" description="Helical" evidence="9">
    <location>
        <begin position="45"/>
        <end position="68"/>
    </location>
</feature>
<feature type="transmembrane region" description="Helical" evidence="9">
    <location>
        <begin position="194"/>
        <end position="221"/>
    </location>
</feature>
<evidence type="ECO:0000256" key="5">
    <source>
        <dbReference type="ARBA" id="ARBA00023040"/>
    </source>
</evidence>